<dbReference type="InterPro" id="IPR009899">
    <property type="entry name" value="ArdA"/>
</dbReference>
<accession>A0A1Q5PXS5</accession>
<proteinExistence type="predicted"/>
<protein>
    <submittedName>
        <fullName evidence="1">Antirestriction protein</fullName>
    </submittedName>
</protein>
<keyword evidence="2" id="KW-1185">Reference proteome</keyword>
<dbReference type="Gene3D" id="3.10.20.480">
    <property type="entry name" value="Antirestriction protein ArdA, domain 1"/>
    <property type="match status" value="1"/>
</dbReference>
<reference evidence="2" key="1">
    <citation type="submission" date="2016-12" db="EMBL/GenBank/DDBJ databases">
        <authorList>
            <person name="Meng X."/>
        </authorList>
    </citation>
    <scope>NUCLEOTIDE SEQUENCE [LARGE SCALE GENOMIC DNA]</scope>
    <source>
        <strain evidence="2">DSM 19116</strain>
    </source>
</reference>
<evidence type="ECO:0000313" key="1">
    <source>
        <dbReference type="EMBL" id="OKL52249.1"/>
    </source>
</evidence>
<dbReference type="EMBL" id="MQVR01000139">
    <property type="protein sequence ID" value="OKL52249.1"/>
    <property type="molecule type" value="Genomic_DNA"/>
</dbReference>
<organism evidence="1 2">
    <name type="scientific">Bowdeniella nasicola</name>
    <dbReference type="NCBI Taxonomy" id="208480"/>
    <lineage>
        <taxon>Bacteria</taxon>
        <taxon>Bacillati</taxon>
        <taxon>Actinomycetota</taxon>
        <taxon>Actinomycetes</taxon>
        <taxon>Actinomycetales</taxon>
        <taxon>Actinomycetaceae</taxon>
        <taxon>Bowdeniella</taxon>
    </lineage>
</organism>
<dbReference type="Pfam" id="PF07275">
    <property type="entry name" value="ArdA"/>
    <property type="match status" value="1"/>
</dbReference>
<dbReference type="Proteomes" id="UP000185628">
    <property type="component" value="Unassembled WGS sequence"/>
</dbReference>
<name>A0A1Q5PXS5_9ACTO</name>
<sequence length="182" mass="20383">MNTNTLNSTPRVWVGCLHCYNSGRLVGEWFDAVDADEVALADVHRDTGGSRAGCEELWCFDHENLPVRGEMRPYEAAEWGRSLASVPEHQREALCAWVRSGDYVAEGTGDLPSIPDFEDRYCGEWESFREYAEELADGTGVLSGVPDDVARYFDWAAWTRDLAFDYTVEDAPGGGVFVFRNL</sequence>
<comment type="caution">
    <text evidence="1">The sequence shown here is derived from an EMBL/GenBank/DDBJ whole genome shotgun (WGS) entry which is preliminary data.</text>
</comment>
<dbReference type="RefSeq" id="WP_073717648.1">
    <property type="nucleotide sequence ID" value="NZ_MQVR01000139.1"/>
</dbReference>
<dbReference type="OrthoDB" id="944647at2"/>
<dbReference type="InterPro" id="IPR041895">
    <property type="entry name" value="ArdA_dom1"/>
</dbReference>
<evidence type="ECO:0000313" key="2">
    <source>
        <dbReference type="Proteomes" id="UP000185628"/>
    </source>
</evidence>
<dbReference type="Gene3D" id="1.10.10.1190">
    <property type="entry name" value="Antirestriction protein ArdA, domain 3"/>
    <property type="match status" value="1"/>
</dbReference>
<gene>
    <name evidence="1" type="ORF">BSZ39_12590</name>
</gene>
<dbReference type="InterPro" id="IPR041893">
    <property type="entry name" value="ArdA_dom3"/>
</dbReference>
<dbReference type="AlphaFoldDB" id="A0A1Q5PXS5"/>